<name>A0ABX1W2B7_9SPHI</name>
<evidence type="ECO:0000313" key="2">
    <source>
        <dbReference type="Proteomes" id="UP000566071"/>
    </source>
</evidence>
<gene>
    <name evidence="1" type="ORF">HK413_09855</name>
</gene>
<comment type="caution">
    <text evidence="1">The sequence shown here is derived from an EMBL/GenBank/DDBJ whole genome shotgun (WGS) entry which is preliminary data.</text>
</comment>
<reference evidence="1 2" key="1">
    <citation type="submission" date="2020-05" db="EMBL/GenBank/DDBJ databases">
        <authorList>
            <person name="Khan S.A."/>
            <person name="Jeon C.O."/>
            <person name="Chun B.H."/>
        </authorList>
    </citation>
    <scope>NUCLEOTIDE SEQUENCE [LARGE SCALE GENOMIC DNA]</scope>
    <source>
        <strain evidence="1 2">S1162</strain>
    </source>
</reference>
<keyword evidence="2" id="KW-1185">Reference proteome</keyword>
<organism evidence="1 2">
    <name type="scientific">Mucilaginibacter humi</name>
    <dbReference type="NCBI Taxonomy" id="2732510"/>
    <lineage>
        <taxon>Bacteria</taxon>
        <taxon>Pseudomonadati</taxon>
        <taxon>Bacteroidota</taxon>
        <taxon>Sphingobacteriia</taxon>
        <taxon>Sphingobacteriales</taxon>
        <taxon>Sphingobacteriaceae</taxon>
        <taxon>Mucilaginibacter</taxon>
    </lineage>
</organism>
<dbReference type="Proteomes" id="UP000566071">
    <property type="component" value="Unassembled WGS sequence"/>
</dbReference>
<dbReference type="EMBL" id="JABFCR010000043">
    <property type="protein sequence ID" value="NNU34367.1"/>
    <property type="molecule type" value="Genomic_DNA"/>
</dbReference>
<accession>A0ABX1W2B7</accession>
<proteinExistence type="predicted"/>
<protein>
    <submittedName>
        <fullName evidence="1">Uncharacterized protein</fullName>
    </submittedName>
</protein>
<sequence length="107" mass="11920">MPTLKLNNAIVVIHIDGGGLDLFMGANPTVEELEEELSQYQIATFKGMEVYYTEKNMVNYLEPRNWWINPHFTGKQIALSEAAILGGKFFDSDGNPGALSKIRSILS</sequence>
<dbReference type="RefSeq" id="WP_175270047.1">
    <property type="nucleotide sequence ID" value="NZ_JABFCR010000043.1"/>
</dbReference>
<evidence type="ECO:0000313" key="1">
    <source>
        <dbReference type="EMBL" id="NNU34367.1"/>
    </source>
</evidence>